<dbReference type="InterPro" id="IPR024079">
    <property type="entry name" value="MetalloPept_cat_dom_sf"/>
</dbReference>
<feature type="disulfide bond" evidence="15">
    <location>
        <begin position="604"/>
        <end position="643"/>
    </location>
</feature>
<evidence type="ECO:0000256" key="1">
    <source>
        <dbReference type="ARBA" id="ARBA00004498"/>
    </source>
</evidence>
<feature type="transmembrane region" description="Helical" evidence="17">
    <location>
        <begin position="2003"/>
        <end position="2021"/>
    </location>
</feature>
<evidence type="ECO:0000256" key="5">
    <source>
        <dbReference type="ARBA" id="ARBA00022723"/>
    </source>
</evidence>
<evidence type="ECO:0000313" key="21">
    <source>
        <dbReference type="Proteomes" id="UP000663829"/>
    </source>
</evidence>
<feature type="disulfide bond" evidence="15">
    <location>
        <begin position="535"/>
        <end position="573"/>
    </location>
</feature>
<dbReference type="EMBL" id="CAJNOQ010001079">
    <property type="protein sequence ID" value="CAF0866195.1"/>
    <property type="molecule type" value="Genomic_DNA"/>
</dbReference>
<evidence type="ECO:0000256" key="2">
    <source>
        <dbReference type="ARBA" id="ARBA00022525"/>
    </source>
</evidence>
<evidence type="ECO:0000256" key="6">
    <source>
        <dbReference type="ARBA" id="ARBA00022729"/>
    </source>
</evidence>
<dbReference type="InterPro" id="IPR010721">
    <property type="entry name" value="UstE-like"/>
</dbReference>
<dbReference type="Pfam" id="PF17771">
    <property type="entry name" value="ADAMTS_CR_2"/>
    <property type="match status" value="1"/>
</dbReference>
<dbReference type="EMBL" id="CAJOBC010001080">
    <property type="protein sequence ID" value="CAF3653770.1"/>
    <property type="molecule type" value="Genomic_DNA"/>
</dbReference>
<dbReference type="Pfam" id="PF00090">
    <property type="entry name" value="TSP_1"/>
    <property type="match status" value="1"/>
</dbReference>
<dbReference type="GO" id="GO:0006508">
    <property type="term" value="P:proteolysis"/>
    <property type="evidence" value="ECO:0007669"/>
    <property type="project" value="UniProtKB-KW"/>
</dbReference>
<keyword evidence="17" id="KW-1133">Transmembrane helix</keyword>
<name>A0A813XFL1_9BILA</name>
<evidence type="ECO:0000256" key="8">
    <source>
        <dbReference type="ARBA" id="ARBA00022801"/>
    </source>
</evidence>
<feature type="transmembrane region" description="Helical" evidence="17">
    <location>
        <begin position="2033"/>
        <end position="2053"/>
    </location>
</feature>
<keyword evidence="14" id="KW-0106">Calcium</keyword>
<evidence type="ECO:0000256" key="10">
    <source>
        <dbReference type="ARBA" id="ARBA00023049"/>
    </source>
</evidence>
<dbReference type="GO" id="GO:0046872">
    <property type="term" value="F:metal ion binding"/>
    <property type="evidence" value="ECO:0007669"/>
    <property type="project" value="UniProtKB-KW"/>
</dbReference>
<keyword evidence="10" id="KW-0482">Metalloprotease</keyword>
<dbReference type="Proteomes" id="UP000663829">
    <property type="component" value="Unassembled WGS sequence"/>
</dbReference>
<dbReference type="PANTHER" id="PTHR13723">
    <property type="entry name" value="ADAMTS A DISINTEGRIN AND METALLOPROTEASE WITH THROMBOSPONDIN MOTIFS PROTEASE"/>
    <property type="match status" value="1"/>
</dbReference>
<feature type="non-terminal residue" evidence="19">
    <location>
        <position position="1"/>
    </location>
</feature>
<feature type="binding site" evidence="14">
    <location>
        <position position="330"/>
    </location>
    <ligand>
        <name>Ca(2+)</name>
        <dbReference type="ChEBI" id="CHEBI:29108"/>
        <label>1</label>
    </ligand>
</feature>
<dbReference type="Gene3D" id="2.20.100.10">
    <property type="entry name" value="Thrombospondin type-1 (TSP1) repeat"/>
    <property type="match status" value="11"/>
</dbReference>
<feature type="disulfide bond" evidence="15">
    <location>
        <begin position="423"/>
        <end position="435"/>
    </location>
</feature>
<feature type="disulfide bond" evidence="15">
    <location>
        <begin position="563"/>
        <end position="578"/>
    </location>
</feature>
<dbReference type="SUPFAM" id="SSF55486">
    <property type="entry name" value="Metalloproteases ('zincins'), catalytic domain"/>
    <property type="match status" value="1"/>
</dbReference>
<feature type="transmembrane region" description="Helical" evidence="17">
    <location>
        <begin position="1974"/>
        <end position="1994"/>
    </location>
</feature>
<comment type="caution">
    <text evidence="19">The sequence shown here is derived from an EMBL/GenBank/DDBJ whole genome shotgun (WGS) entry which is preliminary data.</text>
</comment>
<keyword evidence="9 14" id="KW-0862">Zinc</keyword>
<dbReference type="FunFam" id="2.20.100.10:FF:000005">
    <property type="entry name" value="ADAM metallopeptidase with thrombospondin type 1 motif 9"/>
    <property type="match status" value="1"/>
</dbReference>
<protein>
    <recommendedName>
        <fullName evidence="18">Peptidase M12B domain-containing protein</fullName>
    </recommendedName>
</protein>
<dbReference type="SMART" id="SM00209">
    <property type="entry name" value="TSP1"/>
    <property type="match status" value="13"/>
</dbReference>
<evidence type="ECO:0000256" key="11">
    <source>
        <dbReference type="ARBA" id="ARBA00023157"/>
    </source>
</evidence>
<feature type="disulfide bond" evidence="15">
    <location>
        <begin position="515"/>
        <end position="540"/>
    </location>
</feature>
<evidence type="ECO:0000256" key="3">
    <source>
        <dbReference type="ARBA" id="ARBA00022530"/>
    </source>
</evidence>
<dbReference type="InterPro" id="IPR013273">
    <property type="entry name" value="ADAMTS/ADAMTS-like"/>
</dbReference>
<feature type="domain" description="Peptidase M12B" evidence="18">
    <location>
        <begin position="327"/>
        <end position="473"/>
    </location>
</feature>
<feature type="disulfide bond" evidence="15">
    <location>
        <begin position="526"/>
        <end position="550"/>
    </location>
</feature>
<dbReference type="Pfam" id="PF19030">
    <property type="entry name" value="TSP1_ADAMTS"/>
    <property type="match status" value="11"/>
</dbReference>
<feature type="binding site" evidence="14">
    <location>
        <position position="469"/>
    </location>
    <ligand>
        <name>Zn(2+)</name>
        <dbReference type="ChEBI" id="CHEBI:29105"/>
        <note>catalytic</note>
    </ligand>
</feature>
<gene>
    <name evidence="19" type="ORF">GPM918_LOCUS6852</name>
    <name evidence="20" type="ORF">SRO942_LOCUS6856</name>
</gene>
<dbReference type="InterPro" id="IPR045371">
    <property type="entry name" value="ADAMTS_CR_3"/>
</dbReference>
<keyword evidence="17" id="KW-0472">Membrane</keyword>
<dbReference type="InterPro" id="IPR036383">
    <property type="entry name" value="TSP1_rpt_sf"/>
</dbReference>
<keyword evidence="12" id="KW-0325">Glycoprotein</keyword>
<dbReference type="Pfam" id="PF19236">
    <property type="entry name" value="ADAMTS_CR_3"/>
    <property type="match status" value="1"/>
</dbReference>
<evidence type="ECO:0000256" key="16">
    <source>
        <dbReference type="PROSITE-ProRule" id="PRU00276"/>
    </source>
</evidence>
<evidence type="ECO:0000256" key="9">
    <source>
        <dbReference type="ARBA" id="ARBA00022833"/>
    </source>
</evidence>
<keyword evidence="5 14" id="KW-0479">Metal-binding</keyword>
<evidence type="ECO:0000256" key="12">
    <source>
        <dbReference type="ARBA" id="ARBA00023180"/>
    </source>
</evidence>
<dbReference type="PROSITE" id="PS50092">
    <property type="entry name" value="TSP1"/>
    <property type="match status" value="11"/>
</dbReference>
<evidence type="ECO:0000313" key="19">
    <source>
        <dbReference type="EMBL" id="CAF0866195.1"/>
    </source>
</evidence>
<feature type="disulfide bond" evidence="15">
    <location>
        <begin position="600"/>
        <end position="637"/>
    </location>
</feature>
<dbReference type="SUPFAM" id="SSF82895">
    <property type="entry name" value="TSP-1 type 1 repeat"/>
    <property type="match status" value="13"/>
</dbReference>
<keyword evidence="17" id="KW-0812">Transmembrane</keyword>
<dbReference type="Gene3D" id="2.60.120.830">
    <property type="match status" value="1"/>
</dbReference>
<dbReference type="Gene3D" id="1.20.120.1630">
    <property type="match status" value="1"/>
</dbReference>
<keyword evidence="11 15" id="KW-1015">Disulfide bond</keyword>
<comment type="caution">
    <text evidence="16">Lacks conserved residue(s) required for the propagation of feature annotation.</text>
</comment>
<dbReference type="PROSITE" id="PS50244">
    <property type="entry name" value="S5A_REDUCTASE"/>
    <property type="match status" value="1"/>
</dbReference>
<dbReference type="InterPro" id="IPR000884">
    <property type="entry name" value="TSP1_rpt"/>
</dbReference>
<evidence type="ECO:0000256" key="14">
    <source>
        <dbReference type="PIRSR" id="PIRSR613273-2"/>
    </source>
</evidence>
<feature type="transmembrane region" description="Helical" evidence="17">
    <location>
        <begin position="2136"/>
        <end position="2154"/>
    </location>
</feature>
<sequence length="2258" mass="259832">NSYANQFDYEIVIPKPLIHPRSTYTPLSTSFSQLPDWKSHPSKRLTSISVENGFISSNDKHYRRKRSFDNTTFVTSSSSSSFSFLNKTSRYRIHKRKLMPPFSSSLQRKSNTKVPTTTITSNYRIHGFNQTFDLLLINDDSFISPNFVIQYFDTNRTWITRDIARCYYSGLVNHDPDSKVTLSLCKGMRGSFLYHDTEYYIEPKRNKNETRWNFEHLLYTHNDHQQSDVVRCPVHGKPYFERSDRRKRRRKKVFYSTNNKSLPYSNTSINLTVNDTLSNDIEDDFSQRSILKSRTNSIAISSTFNESPLYDYRSHRKKRNDPDPLAKHVEVFVAYDDNFEKFHSDTDITSYILTLFSYVSHLYSDASIGNNIKIWLVKLMKVNDLTFGGDAADILNRFCKWQKDQNSPINFDVAVLLTRVTLCHKRTKSETDNKCDTLGLTELGTMCNTSSSCAVVRDNGFATAFTIAHELAHLSERYQCLNNIPDKNSQTFKDLNGEQTARELPGSFNDKDKQCKRAFGTNYEYCSNLNHGAPCARLFCKDMYANGTSCMTNHAPWSDGTECHEQWTEPKRCFRGECRSNHDLRSRNGNWGEWSPWSACTRTCGSAVQKSHRTCDNPKPENGGQYCSGQSNRIQSCEHNLPCKDPIDMFRQRQCSKFNNRSIDPSLPIGVRFEPKYNVLPSERCKLICKVSDDRLERSFVLGDRVEDGTPCGREEETRDICISGVCMPVGCDNKYGSNATEDVCGVCNGRNRTCRLLSGTKVVAGFGLTSIVDIPVNATRVIVTQISNANDLYYLAVKYVNGTYILNGMHSLQLYNVKIRVGAALLHYTGSDSDNETIQIYGRLRVPLEIQVLSIHAAGAAPTYVHWEYYAPKDETLINGENFEQEGQFGSEHHCDRPCQGWKPVRKCVINGGTYNPSYCSTYRIPFTTQKESCNNDCVLSWTAKHQHPCSTRCGDGYKRVIYECAKTSFTERTMEVLDETICKQYVGTKPTDIVPCSGDCTGTGWVYSNWKDCHHSPNQGCIRERTSECRNSSFHLVSTYYCVSEFLLHAERCAESACQSFRWNYTTWSDESKPDESTSCYQECLMPQWITDEWQKCTATCSTGVRNRRVTCSHHGSIVSDQYCDRRTKPTDQESCSTNLSCPNWNVGKWYPCSVTCGMGVQQRQVFCTQDDRQVDRAKCEVPMPDEQQQCKLNACSTTKWNVGVWGECSQTCGLGMQQRAVYCEDPSMPWKQLLPSECSINDKPLHIQNCTITACPVWEIDKWTKCVGVCGSANRTRSVWCSHNQRELNDSYCLRSEPKPKTTEPCSRQTYCPQWVTSSWSECFGSMCEPGVQYRQVVCRNEHEIISKTNCNEHDRPLSKQSCYLWNTSCSTLRTGELTRDAYGDVKSWEECSVICGVGQKIRKIYCLNGLTKAVQDDRHCSRLLKKSVDFETCETTGPCESYHWKTTEWTRCPVTCGQSIQQRSLMCTNDRGMAVSHEKCNGLDRPPNVTECRRAPCIESQTSLTWIMSTWEPCDDQKCLQTRSVHCMDVLTGRHLPAWSCTQKRPEPPANRTCPTSACLQWKVTRWNGCSVKCGRGIELGFGLTCYTKISPHKKLDASECEAVPLPKPISRRTCTRNCFAWETSSWSECDAKCGDGKRTRKLSCIKLPRRRSAHNRFCKNRRRNLTKPTTEESCNVQSCYQWMQTDRWTHCTVSCNGGIEHNYPDCVHIYQNNVSVDEKFCNLTTKPNYQRICNAFSCPTTTLPTPPYHRPYTRFNVSSSSIGRFPRRRRIGRFRMNNTWETELWSPCNVRCGVGEQHRIVRCLNFNRTRTLDDRFCRHIPQPSRTQQCFQQYCIPTWVTGNWSTCTATCGYGMQYRSVLCHAVDNDGHVLKSNISMNCNRYNQPLDRIPCNLGDCQSPYLWHIEPWSTCSSDCGIGEQKRIVLCRHQISRTPVSDYYCDIQNKPLTNLKCFGLCYAKSTTKLLTYPSVIYMLVYLSMFLISICLHFMLSNVHCLTRVYLIDFIITVLLYTVGYSISSYNIYDLHWPLLPFILCLYFQLTSTIVLSLTKRLPLIFFISCWSAHLAYQTISSTKNIRHEDWRYALMRKQMESNFNLFSFFALHLLPMFEVLIGSSSLYYFYHQSQITTFTLYDFYSFFILGFGVIIENLADKQLNEFRRNPHNRFAVLKAGLWGYCRHPNYLGEICYWWGLFLLGQFNSTQAYWCLISPVVITLMMVFGSIPMLENRMFTRYPEFKFVQTCIPMLLPNFRSTHC</sequence>
<dbReference type="Pfam" id="PF01562">
    <property type="entry name" value="Pep_M12B_propep"/>
    <property type="match status" value="1"/>
</dbReference>
<keyword evidence="7" id="KW-0677">Repeat</keyword>
<dbReference type="InterPro" id="IPR041645">
    <property type="entry name" value="ADAMTS_CR_2"/>
</dbReference>
<dbReference type="Pfam" id="PF06966">
    <property type="entry name" value="DUF1295"/>
    <property type="match status" value="1"/>
</dbReference>
<keyword evidence="8" id="KW-0378">Hydrolase</keyword>
<dbReference type="GO" id="GO:0004222">
    <property type="term" value="F:metalloendopeptidase activity"/>
    <property type="evidence" value="ECO:0007669"/>
    <property type="project" value="InterPro"/>
</dbReference>
<feature type="transmembrane region" description="Helical" evidence="17">
    <location>
        <begin position="2206"/>
        <end position="2228"/>
    </location>
</feature>
<dbReference type="InterPro" id="IPR010294">
    <property type="entry name" value="ADAMTS_spacer1"/>
</dbReference>
<dbReference type="Gene3D" id="3.40.390.10">
    <property type="entry name" value="Collagenase (Catalytic Domain)"/>
    <property type="match status" value="1"/>
</dbReference>
<feature type="disulfide bond" evidence="15">
    <location>
        <begin position="615"/>
        <end position="627"/>
    </location>
</feature>
<feature type="binding site" evidence="14">
    <location>
        <position position="330"/>
    </location>
    <ligand>
        <name>Ca(2+)</name>
        <dbReference type="ChEBI" id="CHEBI:29108"/>
        <label>2</label>
    </ligand>
</feature>
<dbReference type="OrthoDB" id="5948003at2759"/>
<evidence type="ECO:0000256" key="7">
    <source>
        <dbReference type="ARBA" id="ARBA00022737"/>
    </source>
</evidence>
<keyword evidence="2" id="KW-0964">Secreted</keyword>
<dbReference type="Proteomes" id="UP000681722">
    <property type="component" value="Unassembled WGS sequence"/>
</dbReference>
<feature type="binding site" evidence="14">
    <location>
        <position position="473"/>
    </location>
    <ligand>
        <name>Zn(2+)</name>
        <dbReference type="ChEBI" id="CHEBI:29105"/>
        <note>catalytic</note>
    </ligand>
</feature>
<dbReference type="PROSITE" id="PS50215">
    <property type="entry name" value="ADAM_MEPRO"/>
    <property type="match status" value="1"/>
</dbReference>
<dbReference type="InterPro" id="IPR002870">
    <property type="entry name" value="Peptidase_M12B_N"/>
</dbReference>
<keyword evidence="21" id="KW-1185">Reference proteome</keyword>
<dbReference type="Gene3D" id="3.40.1620.60">
    <property type="match status" value="1"/>
</dbReference>
<proteinExistence type="predicted"/>
<dbReference type="InterPro" id="IPR001590">
    <property type="entry name" value="Peptidase_M12B"/>
</dbReference>
<keyword evidence="3" id="KW-0272">Extracellular matrix</keyword>
<feature type="active site" evidence="13 16">
    <location>
        <position position="470"/>
    </location>
</feature>
<keyword evidence="6" id="KW-0732">Signal</keyword>
<dbReference type="PANTHER" id="PTHR13723:SF278">
    <property type="entry name" value="ADAM METALLOPEPTIDASE WITH THROMBOSPONDIN TYPE 1 MOTIF A, ISOFORM B"/>
    <property type="match status" value="1"/>
</dbReference>
<feature type="binding site" evidence="14">
    <location>
        <position position="412"/>
    </location>
    <ligand>
        <name>Ca(2+)</name>
        <dbReference type="ChEBI" id="CHEBI:29108"/>
        <label>1</label>
    </ligand>
</feature>
<evidence type="ECO:0000256" key="15">
    <source>
        <dbReference type="PIRSR" id="PIRSR613273-3"/>
    </source>
</evidence>
<evidence type="ECO:0000256" key="17">
    <source>
        <dbReference type="SAM" id="Phobius"/>
    </source>
</evidence>
<evidence type="ECO:0000313" key="20">
    <source>
        <dbReference type="EMBL" id="CAF3653770.1"/>
    </source>
</evidence>
<keyword evidence="4" id="KW-0645">Protease</keyword>
<feature type="disulfide bond" evidence="15">
    <location>
        <begin position="399"/>
        <end position="453"/>
    </location>
</feature>
<feature type="transmembrane region" description="Helical" evidence="17">
    <location>
        <begin position="2100"/>
        <end position="2124"/>
    </location>
</feature>
<evidence type="ECO:0000259" key="18">
    <source>
        <dbReference type="PROSITE" id="PS50215"/>
    </source>
</evidence>
<organism evidence="19 21">
    <name type="scientific">Didymodactylos carnosus</name>
    <dbReference type="NCBI Taxonomy" id="1234261"/>
    <lineage>
        <taxon>Eukaryota</taxon>
        <taxon>Metazoa</taxon>
        <taxon>Spiralia</taxon>
        <taxon>Gnathifera</taxon>
        <taxon>Rotifera</taxon>
        <taxon>Eurotatoria</taxon>
        <taxon>Bdelloidea</taxon>
        <taxon>Philodinida</taxon>
        <taxon>Philodinidae</taxon>
        <taxon>Didymodactylos</taxon>
    </lineage>
</organism>
<dbReference type="PRINTS" id="PR01857">
    <property type="entry name" value="ADAMTSFAMILY"/>
</dbReference>
<dbReference type="FunFam" id="2.20.100.10:FF:000001">
    <property type="entry name" value="semaphorin-5A isoform X1"/>
    <property type="match status" value="1"/>
</dbReference>
<dbReference type="Pfam" id="PF05986">
    <property type="entry name" value="ADAMTS_spacer1"/>
    <property type="match status" value="1"/>
</dbReference>
<evidence type="ECO:0000256" key="4">
    <source>
        <dbReference type="ARBA" id="ARBA00022670"/>
    </source>
</evidence>
<dbReference type="GO" id="GO:0030198">
    <property type="term" value="P:extracellular matrix organization"/>
    <property type="evidence" value="ECO:0007669"/>
    <property type="project" value="InterPro"/>
</dbReference>
<dbReference type="InterPro" id="IPR050439">
    <property type="entry name" value="ADAMTS_ADAMTS-like"/>
</dbReference>
<comment type="subcellular location">
    <subcellularLocation>
        <location evidence="1">Secreted</location>
        <location evidence="1">Extracellular space</location>
        <location evidence="1">Extracellular matrix</location>
    </subcellularLocation>
</comment>
<accession>A0A813XFL1</accession>
<comment type="cofactor">
    <cofactor evidence="14">
        <name>Zn(2+)</name>
        <dbReference type="ChEBI" id="CHEBI:29105"/>
    </cofactor>
    <text evidence="14">Binds 1 zinc ion per subunit.</text>
</comment>
<reference evidence="19" key="1">
    <citation type="submission" date="2021-02" db="EMBL/GenBank/DDBJ databases">
        <authorList>
            <person name="Nowell W R."/>
        </authorList>
    </citation>
    <scope>NUCLEOTIDE SEQUENCE</scope>
</reference>
<evidence type="ECO:0000256" key="13">
    <source>
        <dbReference type="PIRSR" id="PIRSR613273-1"/>
    </source>
</evidence>